<proteinExistence type="predicted"/>
<reference evidence="3" key="1">
    <citation type="journal article" date="2019" name="Int. J. Syst. Evol. Microbiol.">
        <title>The Global Catalogue of Microorganisms (GCM) 10K type strain sequencing project: providing services to taxonomists for standard genome sequencing and annotation.</title>
        <authorList>
            <consortium name="The Broad Institute Genomics Platform"/>
            <consortium name="The Broad Institute Genome Sequencing Center for Infectious Disease"/>
            <person name="Wu L."/>
            <person name="Ma J."/>
        </authorList>
    </citation>
    <scope>NUCLEOTIDE SEQUENCE [LARGE SCALE GENOMIC DNA]</scope>
    <source>
        <strain evidence="3">CGMCC 1.16026</strain>
    </source>
</reference>
<keyword evidence="3" id="KW-1185">Reference proteome</keyword>
<name>A0ABW1ZBU4_9BACT</name>
<dbReference type="EMBL" id="JBHSWI010000001">
    <property type="protein sequence ID" value="MFC6646151.1"/>
    <property type="molecule type" value="Genomic_DNA"/>
</dbReference>
<evidence type="ECO:0000313" key="3">
    <source>
        <dbReference type="Proteomes" id="UP001596391"/>
    </source>
</evidence>
<organism evidence="2 3">
    <name type="scientific">Granulicella cerasi</name>
    <dbReference type="NCBI Taxonomy" id="741063"/>
    <lineage>
        <taxon>Bacteria</taxon>
        <taxon>Pseudomonadati</taxon>
        <taxon>Acidobacteriota</taxon>
        <taxon>Terriglobia</taxon>
        <taxon>Terriglobales</taxon>
        <taxon>Acidobacteriaceae</taxon>
        <taxon>Granulicella</taxon>
    </lineage>
</organism>
<evidence type="ECO:0000313" key="2">
    <source>
        <dbReference type="EMBL" id="MFC6646151.1"/>
    </source>
</evidence>
<dbReference type="RefSeq" id="WP_263369847.1">
    <property type="nucleotide sequence ID" value="NZ_JAGSYD010000001.1"/>
</dbReference>
<gene>
    <name evidence="2" type="ORF">ACFQBQ_11270</name>
</gene>
<comment type="caution">
    <text evidence="2">The sequence shown here is derived from an EMBL/GenBank/DDBJ whole genome shotgun (WGS) entry which is preliminary data.</text>
</comment>
<dbReference type="Proteomes" id="UP001596391">
    <property type="component" value="Unassembled WGS sequence"/>
</dbReference>
<dbReference type="InterPro" id="IPR021139">
    <property type="entry name" value="NYN"/>
</dbReference>
<dbReference type="CDD" id="cd18722">
    <property type="entry name" value="PIN_NicB-like"/>
    <property type="match status" value="1"/>
</dbReference>
<sequence length="211" mass="24139">MLRTSIYVDGFNLYYRALRRTPFRWLNIHELAVNLLSAENQIHKIRYFTARVSGKQDPGNPVRQALYLRALESLPQVEIHYGSFLARRKMRPLADPLPGGPTHVEIEDMEEKGSDVNLATHLLNDAWKDDFDVALLLSQDSDLLEPLRIVREELAKTIGIVSLDGREPGSLKKYASFVRTVTPERLRAAQFPEVLEVGNRGKIIRRPPQWA</sequence>
<accession>A0ABW1ZBU4</accession>
<dbReference type="Pfam" id="PF01936">
    <property type="entry name" value="NYN"/>
    <property type="match status" value="1"/>
</dbReference>
<evidence type="ECO:0000259" key="1">
    <source>
        <dbReference type="Pfam" id="PF01936"/>
    </source>
</evidence>
<dbReference type="Gene3D" id="3.40.50.1010">
    <property type="entry name" value="5'-nuclease"/>
    <property type="match status" value="1"/>
</dbReference>
<protein>
    <submittedName>
        <fullName evidence="2">NYN domain-containing protein</fullName>
    </submittedName>
</protein>
<feature type="domain" description="NYN" evidence="1">
    <location>
        <begin position="3"/>
        <end position="175"/>
    </location>
</feature>